<name>A0A5R9LGQ5_9ENTR</name>
<keyword evidence="2" id="KW-1185">Reference proteome</keyword>
<comment type="caution">
    <text evidence="1">The sequence shown here is derived from an EMBL/GenBank/DDBJ whole genome shotgun (WGS) entry which is preliminary data.</text>
</comment>
<proteinExistence type="predicted"/>
<evidence type="ECO:0000313" key="1">
    <source>
        <dbReference type="EMBL" id="TLV15624.1"/>
    </source>
</evidence>
<dbReference type="AlphaFoldDB" id="A0A5R9LGQ5"/>
<gene>
    <name evidence="1" type="ORF">FE839_14580</name>
</gene>
<protein>
    <submittedName>
        <fullName evidence="1">Uncharacterized protein</fullName>
    </submittedName>
</protein>
<dbReference type="EMBL" id="VCHQ01000018">
    <property type="protein sequence ID" value="TLV15624.1"/>
    <property type="molecule type" value="Genomic_DNA"/>
</dbReference>
<dbReference type="Proteomes" id="UP000307430">
    <property type="component" value="Unassembled WGS sequence"/>
</dbReference>
<evidence type="ECO:0000313" key="2">
    <source>
        <dbReference type="Proteomes" id="UP000307430"/>
    </source>
</evidence>
<sequence>MNDPVALRLALIQHACPVEAGSLTSLLEDSERRAASVSAFATRHFTPTLLPATAWVSPLHAPVATLIKTEAQ</sequence>
<dbReference type="RefSeq" id="WP_138361525.1">
    <property type="nucleotide sequence ID" value="NZ_JBCIVH010000056.1"/>
</dbReference>
<accession>A0A5R9LGQ5</accession>
<organism evidence="1 2">
    <name type="scientific">Klebsiella indica</name>
    <dbReference type="NCBI Taxonomy" id="2582917"/>
    <lineage>
        <taxon>Bacteria</taxon>
        <taxon>Pseudomonadati</taxon>
        <taxon>Pseudomonadota</taxon>
        <taxon>Gammaproteobacteria</taxon>
        <taxon>Enterobacterales</taxon>
        <taxon>Enterobacteriaceae</taxon>
        <taxon>Klebsiella/Raoultella group</taxon>
        <taxon>Klebsiella</taxon>
    </lineage>
</organism>
<reference evidence="1 2" key="1">
    <citation type="submission" date="2019-05" db="EMBL/GenBank/DDBJ databases">
        <title>Genome sequence of Klebsiella sp strain TOUT106.</title>
        <authorList>
            <person name="Rahi P."/>
            <person name="Chaudhari D."/>
        </authorList>
    </citation>
    <scope>NUCLEOTIDE SEQUENCE [LARGE SCALE GENOMIC DNA]</scope>
    <source>
        <strain evidence="1 2">TOUT106</strain>
    </source>
</reference>